<dbReference type="AlphaFoldDB" id="A0A1X0DIF8"/>
<evidence type="ECO:0000313" key="2">
    <source>
        <dbReference type="EMBL" id="ORA72196.1"/>
    </source>
</evidence>
<feature type="compositionally biased region" description="Polar residues" evidence="1">
    <location>
        <begin position="592"/>
        <end position="609"/>
    </location>
</feature>
<comment type="caution">
    <text evidence="2">The sequence shown here is derived from an EMBL/GenBank/DDBJ whole genome shotgun (WGS) entry which is preliminary data.</text>
</comment>
<dbReference type="Proteomes" id="UP000192801">
    <property type="component" value="Unassembled WGS sequence"/>
</dbReference>
<feature type="region of interest" description="Disordered" evidence="1">
    <location>
        <begin position="568"/>
        <end position="680"/>
    </location>
</feature>
<evidence type="ECO:0000256" key="1">
    <source>
        <dbReference type="SAM" id="MobiDB-lite"/>
    </source>
</evidence>
<accession>A0A1X0DIF8</accession>
<reference evidence="2 3" key="1">
    <citation type="submission" date="2016-12" db="EMBL/GenBank/DDBJ databases">
        <title>The new phylogeny of genus Mycobacterium.</title>
        <authorList>
            <person name="Tortoli E."/>
            <person name="Trovato A."/>
            <person name="Cirillo D.M."/>
        </authorList>
    </citation>
    <scope>NUCLEOTIDE SEQUENCE [LARGE SCALE GENOMIC DNA]</scope>
    <source>
        <strain evidence="2 3">DSM 45130</strain>
    </source>
</reference>
<protein>
    <submittedName>
        <fullName evidence="2">Uncharacterized protein</fullName>
    </submittedName>
</protein>
<evidence type="ECO:0000313" key="3">
    <source>
        <dbReference type="Proteomes" id="UP000192801"/>
    </source>
</evidence>
<keyword evidence="3" id="KW-1185">Reference proteome</keyword>
<proteinExistence type="predicted"/>
<name>A0A1X0DIF8_9MYCO</name>
<gene>
    <name evidence="2" type="ORF">BST26_06110</name>
</gene>
<feature type="compositionally biased region" description="Basic and acidic residues" evidence="1">
    <location>
        <begin position="651"/>
        <end position="666"/>
    </location>
</feature>
<feature type="compositionally biased region" description="Basic residues" evidence="1">
    <location>
        <begin position="667"/>
        <end position="680"/>
    </location>
</feature>
<feature type="compositionally biased region" description="Low complexity" evidence="1">
    <location>
        <begin position="610"/>
        <end position="624"/>
    </location>
</feature>
<organism evidence="2 3">
    <name type="scientific">Mycolicibacterium insubricum</name>
    <dbReference type="NCBI Taxonomy" id="444597"/>
    <lineage>
        <taxon>Bacteria</taxon>
        <taxon>Bacillati</taxon>
        <taxon>Actinomycetota</taxon>
        <taxon>Actinomycetes</taxon>
        <taxon>Mycobacteriales</taxon>
        <taxon>Mycobacteriaceae</taxon>
        <taxon>Mycolicibacterium</taxon>
    </lineage>
</organism>
<dbReference type="EMBL" id="MVHS01000009">
    <property type="protein sequence ID" value="ORA72196.1"/>
    <property type="molecule type" value="Genomic_DNA"/>
</dbReference>
<dbReference type="STRING" id="444597.BST26_06110"/>
<feature type="compositionally biased region" description="Basic and acidic residues" evidence="1">
    <location>
        <begin position="627"/>
        <end position="641"/>
    </location>
</feature>
<sequence length="680" mass="70242">MAAQSRSYQLTASYTPNPLVTDSPDKVITGVLGITGNNLSGLANSIMANPFPLLTQIGANQQGYLNRITDAFEAIQTSSEGFFDEGVVKKDADGNDLPRTDPTTGLIIRANFSKVPGNGYLHGQNALAYLKAGNIFKAYEEFNAMALYSNTVAASKVGGLLMDTTVVTSWYKDKSGNLTTSAVRYELPDGSVKLPDGTPVTKDTPGAKEVKNAVALREDGVTAYTTTSTVRGIPGQMVENASNLFSSLMNKNNIQSGLFYSSWAAFGGVPYEVARSVDAMVTAIKEQDFQKAFNVLVNAPIMTVNALINGFDYLPDDIVKNRDGTIPKDANGNPIPIASWPGLFAPVGINGATGSPQHPGGLIYQAIFGIPSAGAGAIDNDPAKPASLFSGLNLGGLNLGSLGSGLNLGSLGSGLNLGSAGSSFDLSNILSGFGLDKILGSLSGITGTQQAKVALAAAPVAELPAAAPVVETPEVKEKVETPELVSNLTVQRGALVSGNGADAVDSNAEDNKGAVVTELKKEAEVKKDTTVAEVKKDDTTVAEVKKDDTAVAEVKKDDTAVAEVKKEDAAKELAPKRGKLSLPGLKGKKGQAPSSNGANDTNGVTGANESNGTTGVSGTNGTTGANDDNKGAAHETKDSSNDSKPAASQDNGKKDNASNGKKDSPRKARQNTKRNKGGSN</sequence>